<comment type="caution">
    <text evidence="1">The sequence shown here is derived from an EMBL/GenBank/DDBJ whole genome shotgun (WGS) entry which is preliminary data.</text>
</comment>
<accession>A0A150HC80</accession>
<keyword evidence="2" id="KW-1185">Reference proteome</keyword>
<protein>
    <submittedName>
        <fullName evidence="1">Uncharacterized protein</fullName>
    </submittedName>
</protein>
<gene>
    <name evidence="1" type="ORF">Mlaev_02296</name>
</gene>
<organism evidence="1 2">
    <name type="scientific">Microbacterium laevaniformans</name>
    <dbReference type="NCBI Taxonomy" id="36807"/>
    <lineage>
        <taxon>Bacteria</taxon>
        <taxon>Bacillati</taxon>
        <taxon>Actinomycetota</taxon>
        <taxon>Actinomycetes</taxon>
        <taxon>Micrococcales</taxon>
        <taxon>Microbacteriaceae</taxon>
        <taxon>Microbacterium</taxon>
    </lineage>
</organism>
<sequence length="93" mass="10190">MRNDTPMWTSCRAIGYWRLIFADTVSILQVTELSAADSAVSRTATDGRSVAEIAHDVVVRAGRLDTRDTTESLQQHARGTTPRACLTIAGSRR</sequence>
<reference evidence="1 2" key="1">
    <citation type="submission" date="2016-01" db="EMBL/GenBank/DDBJ databases">
        <title>Draft genome sequences of Microbacterium laevaniformans LCDC 91-0039 and the type strain of Microbacterium hominis LCDC 84-209.</title>
        <authorList>
            <person name="Bernier A.-M."/>
            <person name="Bernard K."/>
        </authorList>
    </citation>
    <scope>NUCLEOTIDE SEQUENCE [LARGE SCALE GENOMIC DNA]</scope>
    <source>
        <strain evidence="1 2">LCDC 91-0039</strain>
    </source>
</reference>
<name>A0A150HC80_9MICO</name>
<evidence type="ECO:0000313" key="1">
    <source>
        <dbReference type="EMBL" id="KXZ59260.1"/>
    </source>
</evidence>
<dbReference type="PATRIC" id="fig|36807.3.peg.2333"/>
<dbReference type="AlphaFoldDB" id="A0A150HC80"/>
<dbReference type="EMBL" id="LRAD01000046">
    <property type="protein sequence ID" value="KXZ59260.1"/>
    <property type="molecule type" value="Genomic_DNA"/>
</dbReference>
<proteinExistence type="predicted"/>
<dbReference type="Proteomes" id="UP000075357">
    <property type="component" value="Unassembled WGS sequence"/>
</dbReference>
<evidence type="ECO:0000313" key="2">
    <source>
        <dbReference type="Proteomes" id="UP000075357"/>
    </source>
</evidence>